<dbReference type="CDD" id="cd19946">
    <property type="entry name" value="GlpA-like_Fer2_BFD-like"/>
    <property type="match status" value="1"/>
</dbReference>
<dbReference type="GO" id="GO:0016491">
    <property type="term" value="F:oxidoreductase activity"/>
    <property type="evidence" value="ECO:0007669"/>
    <property type="project" value="UniProtKB-KW"/>
</dbReference>
<dbReference type="Gene3D" id="1.10.10.1100">
    <property type="entry name" value="BFD-like [2Fe-2S]-binding domain"/>
    <property type="match status" value="1"/>
</dbReference>
<feature type="domain" description="FAD/NAD(P)-binding" evidence="3">
    <location>
        <begin position="86"/>
        <end position="285"/>
    </location>
</feature>
<dbReference type="EMBL" id="FNEE01000021">
    <property type="protein sequence ID" value="SDK81241.1"/>
    <property type="molecule type" value="Genomic_DNA"/>
</dbReference>
<dbReference type="Pfam" id="PF07992">
    <property type="entry name" value="Pyr_redox_2"/>
    <property type="match status" value="1"/>
</dbReference>
<dbReference type="SUPFAM" id="SSF51905">
    <property type="entry name" value="FAD/NAD(P)-binding domain"/>
    <property type="match status" value="1"/>
</dbReference>
<dbReference type="PRINTS" id="PR00411">
    <property type="entry name" value="PNDRDTASEI"/>
</dbReference>
<dbReference type="PANTHER" id="PTHR42949">
    <property type="entry name" value="ANAEROBIC GLYCEROL-3-PHOSPHATE DEHYDROGENASE SUBUNIT B"/>
    <property type="match status" value="1"/>
</dbReference>
<dbReference type="Proteomes" id="UP000198894">
    <property type="component" value="Unassembled WGS sequence"/>
</dbReference>
<dbReference type="Gene3D" id="3.50.50.60">
    <property type="entry name" value="FAD/NAD(P)-binding domain"/>
    <property type="match status" value="2"/>
</dbReference>
<dbReference type="PRINTS" id="PR00368">
    <property type="entry name" value="FADPNR"/>
</dbReference>
<organism evidence="4 5">
    <name type="scientific">Mesorhizobium muleiense</name>
    <dbReference type="NCBI Taxonomy" id="1004279"/>
    <lineage>
        <taxon>Bacteria</taxon>
        <taxon>Pseudomonadati</taxon>
        <taxon>Pseudomonadota</taxon>
        <taxon>Alphaproteobacteria</taxon>
        <taxon>Hyphomicrobiales</taxon>
        <taxon>Phyllobacteriaceae</taxon>
        <taxon>Mesorhizobium</taxon>
    </lineage>
</organism>
<dbReference type="InterPro" id="IPR036188">
    <property type="entry name" value="FAD/NAD-bd_sf"/>
</dbReference>
<dbReference type="InterPro" id="IPR051691">
    <property type="entry name" value="Metab_Enz_Cyan_OpOx_G3PDH"/>
</dbReference>
<sequence length="498" mass="52843">MLIDENPVTFKTMGNEVPLHYGQGMSGVARNRNAMIEAFVTLEPLIQVAFDAGVDVRLGTACWGLYANGPGVHWLPGTVAGLADQERGWLIGAEHVIVAAGRRDIGLGFPGWEKPGVMGATAAVTLATRFGALNPRRVVILGTSAEALSAAAALRDAGIEIAAIVEQATEHVGPDHLVTELLAGGCELLTHCVVREALGGESVEGVLIAAVDKAGRAVGEERRIDCEGVVLAVGTTPVVDLLAALGCHIAFQPERGGYAPVVDAGQRTSVYNIFAVGDCAGIWPAKSLDRRIAAGEGLRAVGAILGDAENFDSAEGLDPDRPVYDLSAYRMGWVRASVIEARGGFHVCQCEEVTAREILEVRPPRYLGWQADRRNDRSLSSLLDKGPPNPDQVKRLTRAGMGPCQGRRCREQIAALLALQATAPLAAIPLAGYRAPVRPLPLAIASQLPESADQARHWELWFGILSQWQRPSEVPEFYTVSTNEATAAAVNGERGGSD</sequence>
<accession>A0A1G9EYU0</accession>
<keyword evidence="1" id="KW-0560">Oxidoreductase</keyword>
<dbReference type="InterPro" id="IPR041854">
    <property type="entry name" value="BFD-like_2Fe2S-bd_dom_sf"/>
</dbReference>
<dbReference type="AlphaFoldDB" id="A0A1G9EYU0"/>
<evidence type="ECO:0000256" key="2">
    <source>
        <dbReference type="SAM" id="MobiDB-lite"/>
    </source>
</evidence>
<dbReference type="InterPro" id="IPR023753">
    <property type="entry name" value="FAD/NAD-binding_dom"/>
</dbReference>
<reference evidence="5" key="1">
    <citation type="submission" date="2016-10" db="EMBL/GenBank/DDBJ databases">
        <authorList>
            <person name="Varghese N."/>
            <person name="Submissions S."/>
        </authorList>
    </citation>
    <scope>NUCLEOTIDE SEQUENCE [LARGE SCALE GENOMIC DNA]</scope>
    <source>
        <strain evidence="5">CGMCC 1.11022</strain>
    </source>
</reference>
<dbReference type="PANTHER" id="PTHR42949:SF3">
    <property type="entry name" value="ANAEROBIC GLYCEROL-3-PHOSPHATE DEHYDROGENASE SUBUNIT B"/>
    <property type="match status" value="1"/>
</dbReference>
<evidence type="ECO:0000256" key="1">
    <source>
        <dbReference type="ARBA" id="ARBA00023002"/>
    </source>
</evidence>
<keyword evidence="5" id="KW-1185">Reference proteome</keyword>
<proteinExistence type="predicted"/>
<evidence type="ECO:0000259" key="3">
    <source>
        <dbReference type="Pfam" id="PF07992"/>
    </source>
</evidence>
<evidence type="ECO:0000313" key="4">
    <source>
        <dbReference type="EMBL" id="SDK81241.1"/>
    </source>
</evidence>
<protein>
    <submittedName>
        <fullName evidence="4">BFD-like [2Fe-2S] binding domain-containing protein</fullName>
    </submittedName>
</protein>
<feature type="region of interest" description="Disordered" evidence="2">
    <location>
        <begin position="379"/>
        <end position="401"/>
    </location>
</feature>
<name>A0A1G9EYU0_9HYPH</name>
<evidence type="ECO:0000313" key="5">
    <source>
        <dbReference type="Proteomes" id="UP000198894"/>
    </source>
</evidence>
<gene>
    <name evidence="4" type="ORF">SAMN05428953_12125</name>
</gene>